<sequence length="115" mass="13009">MATAMMITQPAGLITSSSVTGKHEERAVAPEDRMAQIEQHSAWPMLSQIRMTMRAELPLDRFRVRDLLSLAKGQVFETVSPDTEDVPIRFGNVQLGWGEFEVVEQRIALRLTRLD</sequence>
<dbReference type="SUPFAM" id="SSF101801">
    <property type="entry name" value="Surface presentation of antigens (SPOA)"/>
    <property type="match status" value="1"/>
</dbReference>
<feature type="domain" description="Flagellar motor switch protein FliN-like C-terminal" evidence="2">
    <location>
        <begin position="46"/>
        <end position="113"/>
    </location>
</feature>
<dbReference type="Pfam" id="PF01052">
    <property type="entry name" value="FliMN_C"/>
    <property type="match status" value="1"/>
</dbReference>
<proteinExistence type="predicted"/>
<dbReference type="Gene3D" id="2.30.330.10">
    <property type="entry name" value="SpoA-like"/>
    <property type="match status" value="1"/>
</dbReference>
<dbReference type="InterPro" id="IPR001543">
    <property type="entry name" value="FliN-like_C"/>
</dbReference>
<accession>A0A916RHW5</accession>
<evidence type="ECO:0000313" key="3">
    <source>
        <dbReference type="EMBL" id="GGA56405.1"/>
    </source>
</evidence>
<evidence type="ECO:0000313" key="4">
    <source>
        <dbReference type="Proteomes" id="UP000648801"/>
    </source>
</evidence>
<dbReference type="Proteomes" id="UP000648801">
    <property type="component" value="Unassembled WGS sequence"/>
</dbReference>
<reference evidence="3" key="1">
    <citation type="journal article" date="2014" name="Int. J. Syst. Evol. Microbiol.">
        <title>Complete genome sequence of Corynebacterium casei LMG S-19264T (=DSM 44701T), isolated from a smear-ripened cheese.</title>
        <authorList>
            <consortium name="US DOE Joint Genome Institute (JGI-PGF)"/>
            <person name="Walter F."/>
            <person name="Albersmeier A."/>
            <person name="Kalinowski J."/>
            <person name="Ruckert C."/>
        </authorList>
    </citation>
    <scope>NUCLEOTIDE SEQUENCE</scope>
    <source>
        <strain evidence="3">CGMCC 1.15447</strain>
    </source>
</reference>
<comment type="caution">
    <text evidence="3">The sequence shown here is derived from an EMBL/GenBank/DDBJ whole genome shotgun (WGS) entry which is preliminary data.</text>
</comment>
<name>A0A916RHW5_9BACT</name>
<dbReference type="EMBL" id="BMJB01000001">
    <property type="protein sequence ID" value="GGA56405.1"/>
    <property type="molecule type" value="Genomic_DNA"/>
</dbReference>
<dbReference type="RefSeq" id="WP_188757721.1">
    <property type="nucleotide sequence ID" value="NZ_BMJB01000001.1"/>
</dbReference>
<dbReference type="AlphaFoldDB" id="A0A916RHW5"/>
<gene>
    <name evidence="3" type="ORF">GCM10011507_04640</name>
</gene>
<keyword evidence="4" id="KW-1185">Reference proteome</keyword>
<evidence type="ECO:0000259" key="2">
    <source>
        <dbReference type="Pfam" id="PF01052"/>
    </source>
</evidence>
<organism evidence="3 4">
    <name type="scientific">Edaphobacter acidisoli</name>
    <dbReference type="NCBI Taxonomy" id="2040573"/>
    <lineage>
        <taxon>Bacteria</taxon>
        <taxon>Pseudomonadati</taxon>
        <taxon>Acidobacteriota</taxon>
        <taxon>Terriglobia</taxon>
        <taxon>Terriglobales</taxon>
        <taxon>Acidobacteriaceae</taxon>
        <taxon>Edaphobacter</taxon>
    </lineage>
</organism>
<feature type="compositionally biased region" description="Basic and acidic residues" evidence="1">
    <location>
        <begin position="21"/>
        <end position="34"/>
    </location>
</feature>
<dbReference type="InterPro" id="IPR036429">
    <property type="entry name" value="SpoA-like_sf"/>
</dbReference>
<reference evidence="3" key="2">
    <citation type="submission" date="2020-09" db="EMBL/GenBank/DDBJ databases">
        <authorList>
            <person name="Sun Q."/>
            <person name="Zhou Y."/>
        </authorList>
    </citation>
    <scope>NUCLEOTIDE SEQUENCE</scope>
    <source>
        <strain evidence="3">CGMCC 1.15447</strain>
    </source>
</reference>
<protein>
    <recommendedName>
        <fullName evidence="2">Flagellar motor switch protein FliN-like C-terminal domain-containing protein</fullName>
    </recommendedName>
</protein>
<feature type="region of interest" description="Disordered" evidence="1">
    <location>
        <begin position="15"/>
        <end position="34"/>
    </location>
</feature>
<evidence type="ECO:0000256" key="1">
    <source>
        <dbReference type="SAM" id="MobiDB-lite"/>
    </source>
</evidence>